<evidence type="ECO:0000313" key="2">
    <source>
        <dbReference type="EMBL" id="CAG5130907.1"/>
    </source>
</evidence>
<accession>A0A8S3ZMX1</accession>
<keyword evidence="3" id="KW-1185">Reference proteome</keyword>
<feature type="non-terminal residue" evidence="2">
    <location>
        <position position="1"/>
    </location>
</feature>
<feature type="compositionally biased region" description="Polar residues" evidence="1">
    <location>
        <begin position="92"/>
        <end position="101"/>
    </location>
</feature>
<sequence>TTDFEVPTKGCDFLPSGPDSCQSLFSVNVQSFSTLGTSAQSPKGKYSRSTSRRSPSSESTQGFSFESLFGNFEKRLNEDTYESDEDTAPTSIFSLFNISQSSGGGANEDPKETGSFFTFGKFTDNTGSPSPEGPVNLLNLFTKSQTSDGSNHDFAVNFQEEEKENETTTFKLGVSIDERSQSDGEPEKPLFNLF</sequence>
<feature type="compositionally biased region" description="Basic and acidic residues" evidence="1">
    <location>
        <begin position="176"/>
        <end position="188"/>
    </location>
</feature>
<dbReference type="EMBL" id="CAJHNH020004334">
    <property type="protein sequence ID" value="CAG5130907.1"/>
    <property type="molecule type" value="Genomic_DNA"/>
</dbReference>
<reference evidence="2" key="1">
    <citation type="submission" date="2021-04" db="EMBL/GenBank/DDBJ databases">
        <authorList>
            <consortium name="Molecular Ecology Group"/>
        </authorList>
    </citation>
    <scope>NUCLEOTIDE SEQUENCE</scope>
</reference>
<evidence type="ECO:0000256" key="1">
    <source>
        <dbReference type="SAM" id="MobiDB-lite"/>
    </source>
</evidence>
<protein>
    <submittedName>
        <fullName evidence="2">Uncharacterized protein</fullName>
    </submittedName>
</protein>
<feature type="region of interest" description="Disordered" evidence="1">
    <location>
        <begin position="35"/>
        <end position="65"/>
    </location>
</feature>
<organism evidence="2 3">
    <name type="scientific">Candidula unifasciata</name>
    <dbReference type="NCBI Taxonomy" id="100452"/>
    <lineage>
        <taxon>Eukaryota</taxon>
        <taxon>Metazoa</taxon>
        <taxon>Spiralia</taxon>
        <taxon>Lophotrochozoa</taxon>
        <taxon>Mollusca</taxon>
        <taxon>Gastropoda</taxon>
        <taxon>Heterobranchia</taxon>
        <taxon>Euthyneura</taxon>
        <taxon>Panpulmonata</taxon>
        <taxon>Eupulmonata</taxon>
        <taxon>Stylommatophora</taxon>
        <taxon>Helicina</taxon>
        <taxon>Helicoidea</taxon>
        <taxon>Geomitridae</taxon>
        <taxon>Candidula</taxon>
    </lineage>
</organism>
<evidence type="ECO:0000313" key="3">
    <source>
        <dbReference type="Proteomes" id="UP000678393"/>
    </source>
</evidence>
<gene>
    <name evidence="2" type="ORF">CUNI_LOCUS16465</name>
</gene>
<comment type="caution">
    <text evidence="2">The sequence shown here is derived from an EMBL/GenBank/DDBJ whole genome shotgun (WGS) entry which is preliminary data.</text>
</comment>
<dbReference type="AlphaFoldDB" id="A0A8S3ZMX1"/>
<dbReference type="Proteomes" id="UP000678393">
    <property type="component" value="Unassembled WGS sequence"/>
</dbReference>
<dbReference type="OrthoDB" id="10651669at2759"/>
<proteinExistence type="predicted"/>
<name>A0A8S3ZMX1_9EUPU</name>
<feature type="compositionally biased region" description="Low complexity" evidence="1">
    <location>
        <begin position="47"/>
        <end position="59"/>
    </location>
</feature>
<feature type="region of interest" description="Disordered" evidence="1">
    <location>
        <begin position="159"/>
        <end position="194"/>
    </location>
</feature>
<feature type="region of interest" description="Disordered" evidence="1">
    <location>
        <begin position="92"/>
        <end position="137"/>
    </location>
</feature>